<accession>A0A1N7LKF1</accession>
<feature type="transmembrane region" description="Helical" evidence="5">
    <location>
        <begin position="283"/>
        <end position="307"/>
    </location>
</feature>
<dbReference type="RefSeq" id="WP_076400038.1">
    <property type="nucleotide sequence ID" value="NZ_FTOA01000003.1"/>
</dbReference>
<dbReference type="EMBL" id="FTOA01000003">
    <property type="protein sequence ID" value="SIS74310.1"/>
    <property type="molecule type" value="Genomic_DNA"/>
</dbReference>
<evidence type="ECO:0000313" key="8">
    <source>
        <dbReference type="Proteomes" id="UP000185678"/>
    </source>
</evidence>
<evidence type="ECO:0000313" key="7">
    <source>
        <dbReference type="EMBL" id="SIS74310.1"/>
    </source>
</evidence>
<feature type="transmembrane region" description="Helical" evidence="5">
    <location>
        <begin position="258"/>
        <end position="276"/>
    </location>
</feature>
<reference evidence="7 8" key="1">
    <citation type="submission" date="2017-01" db="EMBL/GenBank/DDBJ databases">
        <authorList>
            <person name="Mah S.A."/>
            <person name="Swanson W.J."/>
            <person name="Moy G.W."/>
            <person name="Vacquier V.D."/>
        </authorList>
    </citation>
    <scope>NUCLEOTIDE SEQUENCE [LARGE SCALE GENOMIC DNA]</scope>
    <source>
        <strain evidence="7 8">DSM 11589</strain>
    </source>
</reference>
<evidence type="ECO:0000259" key="6">
    <source>
        <dbReference type="Pfam" id="PF04932"/>
    </source>
</evidence>
<evidence type="ECO:0000256" key="3">
    <source>
        <dbReference type="ARBA" id="ARBA00022989"/>
    </source>
</evidence>
<feature type="transmembrane region" description="Helical" evidence="5">
    <location>
        <begin position="70"/>
        <end position="87"/>
    </location>
</feature>
<dbReference type="PANTHER" id="PTHR37422">
    <property type="entry name" value="TEICHURONIC ACID BIOSYNTHESIS PROTEIN TUAE"/>
    <property type="match status" value="1"/>
</dbReference>
<feature type="domain" description="O-antigen ligase-related" evidence="6">
    <location>
        <begin position="241"/>
        <end position="385"/>
    </location>
</feature>
<dbReference type="PANTHER" id="PTHR37422:SF23">
    <property type="entry name" value="TEICHURONIC ACID BIOSYNTHESIS PROTEIN TUAE"/>
    <property type="match status" value="1"/>
</dbReference>
<comment type="subcellular location">
    <subcellularLocation>
        <location evidence="1">Membrane</location>
        <topology evidence="1">Multi-pass membrane protein</topology>
    </subcellularLocation>
</comment>
<proteinExistence type="predicted"/>
<evidence type="ECO:0000256" key="4">
    <source>
        <dbReference type="ARBA" id="ARBA00023136"/>
    </source>
</evidence>
<organism evidence="7 8">
    <name type="scientific">Insolitispirillum peregrinum</name>
    <dbReference type="NCBI Taxonomy" id="80876"/>
    <lineage>
        <taxon>Bacteria</taxon>
        <taxon>Pseudomonadati</taxon>
        <taxon>Pseudomonadota</taxon>
        <taxon>Alphaproteobacteria</taxon>
        <taxon>Rhodospirillales</taxon>
        <taxon>Novispirillaceae</taxon>
        <taxon>Insolitispirillum</taxon>
    </lineage>
</organism>
<keyword evidence="8" id="KW-1185">Reference proteome</keyword>
<dbReference type="Pfam" id="PF04932">
    <property type="entry name" value="Wzy_C"/>
    <property type="match status" value="1"/>
</dbReference>
<evidence type="ECO:0000256" key="2">
    <source>
        <dbReference type="ARBA" id="ARBA00022692"/>
    </source>
</evidence>
<dbReference type="InterPro" id="IPR051533">
    <property type="entry name" value="WaaL-like"/>
</dbReference>
<keyword evidence="2 5" id="KW-0812">Transmembrane</keyword>
<dbReference type="InterPro" id="IPR007016">
    <property type="entry name" value="O-antigen_ligase-rel_domated"/>
</dbReference>
<evidence type="ECO:0000256" key="1">
    <source>
        <dbReference type="ARBA" id="ARBA00004141"/>
    </source>
</evidence>
<gene>
    <name evidence="7" type="ORF">SAMN05421779_103384</name>
</gene>
<dbReference type="GO" id="GO:0016020">
    <property type="term" value="C:membrane"/>
    <property type="evidence" value="ECO:0007669"/>
    <property type="project" value="UniProtKB-SubCell"/>
</dbReference>
<feature type="transmembrane region" description="Helical" evidence="5">
    <location>
        <begin position="154"/>
        <end position="173"/>
    </location>
</feature>
<protein>
    <submittedName>
        <fullName evidence="7">O-antigen ligase</fullName>
    </submittedName>
</protein>
<feature type="transmembrane region" description="Helical" evidence="5">
    <location>
        <begin position="37"/>
        <end position="58"/>
    </location>
</feature>
<feature type="transmembrane region" description="Helical" evidence="5">
    <location>
        <begin position="12"/>
        <end position="31"/>
    </location>
</feature>
<dbReference type="STRING" id="80876.SAMN05421779_103384"/>
<keyword evidence="4 5" id="KW-0472">Membrane</keyword>
<feature type="transmembrane region" description="Helical" evidence="5">
    <location>
        <begin position="376"/>
        <end position="397"/>
    </location>
</feature>
<name>A0A1N7LKF1_9PROT</name>
<evidence type="ECO:0000256" key="5">
    <source>
        <dbReference type="SAM" id="Phobius"/>
    </source>
</evidence>
<keyword evidence="7" id="KW-0436">Ligase</keyword>
<keyword evidence="3 5" id="KW-1133">Transmembrane helix</keyword>
<dbReference type="Proteomes" id="UP000185678">
    <property type="component" value="Unassembled WGS sequence"/>
</dbReference>
<feature type="transmembrane region" description="Helical" evidence="5">
    <location>
        <begin position="124"/>
        <end position="142"/>
    </location>
</feature>
<feature type="transmembrane region" description="Helical" evidence="5">
    <location>
        <begin position="193"/>
        <end position="215"/>
    </location>
</feature>
<sequence>MTPPPSRRRWSANDGLFFLLSTIVLLAPLPLGANRLWSWNLMAVSVAVLSLLWVGLRWQGRCSPGLPAHLFRLPALLYVMALGWGGVQLTSWFGSSPIWNDASTALAQPLPAPLSADPAKTIDALLRLTSSALVFFLAAQLGRQPHRAARGMKSLAIGITLYGLYALAVYFSGQETILWLDKWTYPGDATGTFVGRAAFGAFAGIGVVLCQAMALRQARSHRPALPMARSLSVRRSAPWVLAAIILWCAVLVSHSRGALLVTGLASVTLLLAATVGQMIRWRVTLIMLAALVVGGSASLLTIGQATIARMSGEGDWQGDRPNLMRLSWNAVADRPWTGHGLGAFEQAFSIYRDVSLPRDVIYDYAHNSWLEVIVDLGWPAGLCLLLAVCWPVVRCAIGLRQRHQGQLYPATALAIATLLGSQAIIDFTIQIPALTILWAYCLGIGYGQSWPTAQVTEAD</sequence>
<dbReference type="AlphaFoldDB" id="A0A1N7LKF1"/>
<dbReference type="OrthoDB" id="4391260at2"/>
<feature type="transmembrane region" description="Helical" evidence="5">
    <location>
        <begin position="236"/>
        <end position="252"/>
    </location>
</feature>
<dbReference type="GO" id="GO:0016874">
    <property type="term" value="F:ligase activity"/>
    <property type="evidence" value="ECO:0007669"/>
    <property type="project" value="UniProtKB-KW"/>
</dbReference>